<evidence type="ECO:0000313" key="3">
    <source>
        <dbReference type="Proteomes" id="UP000614601"/>
    </source>
</evidence>
<comment type="caution">
    <text evidence="2">The sequence shown here is derived from an EMBL/GenBank/DDBJ whole genome shotgun (WGS) entry which is preliminary data.</text>
</comment>
<evidence type="ECO:0000256" key="1">
    <source>
        <dbReference type="SAM" id="MobiDB-lite"/>
    </source>
</evidence>
<dbReference type="EMBL" id="CAJFCW020000005">
    <property type="protein sequence ID" value="CAG9118036.1"/>
    <property type="molecule type" value="Genomic_DNA"/>
</dbReference>
<feature type="region of interest" description="Disordered" evidence="1">
    <location>
        <begin position="1"/>
        <end position="21"/>
    </location>
</feature>
<name>A0A811L7I2_9BILA</name>
<sequence length="68" mass="8000">MMKDLRELQQNMNEVVEPPSKGEESYILNQMGLYESSPYQKIDKKLKKKNPMCFFVSIPCSKKNLMIK</sequence>
<dbReference type="Proteomes" id="UP000783686">
    <property type="component" value="Unassembled WGS sequence"/>
</dbReference>
<gene>
    <name evidence="2" type="ORF">BOKJ2_LOCUS10266</name>
</gene>
<reference evidence="2" key="1">
    <citation type="submission" date="2020-09" db="EMBL/GenBank/DDBJ databases">
        <authorList>
            <person name="Kikuchi T."/>
        </authorList>
    </citation>
    <scope>NUCLEOTIDE SEQUENCE</scope>
    <source>
        <strain evidence="2">SH1</strain>
    </source>
</reference>
<protein>
    <submittedName>
        <fullName evidence="2">Uncharacterized protein</fullName>
    </submittedName>
</protein>
<keyword evidence="3" id="KW-1185">Reference proteome</keyword>
<organism evidence="2 3">
    <name type="scientific">Bursaphelenchus okinawaensis</name>
    <dbReference type="NCBI Taxonomy" id="465554"/>
    <lineage>
        <taxon>Eukaryota</taxon>
        <taxon>Metazoa</taxon>
        <taxon>Ecdysozoa</taxon>
        <taxon>Nematoda</taxon>
        <taxon>Chromadorea</taxon>
        <taxon>Rhabditida</taxon>
        <taxon>Tylenchina</taxon>
        <taxon>Tylenchomorpha</taxon>
        <taxon>Aphelenchoidea</taxon>
        <taxon>Aphelenchoididae</taxon>
        <taxon>Bursaphelenchus</taxon>
    </lineage>
</organism>
<dbReference type="Proteomes" id="UP000614601">
    <property type="component" value="Unassembled WGS sequence"/>
</dbReference>
<dbReference type="OrthoDB" id="10540022at2759"/>
<accession>A0A811L7I2</accession>
<evidence type="ECO:0000313" key="2">
    <source>
        <dbReference type="EMBL" id="CAD5223496.1"/>
    </source>
</evidence>
<proteinExistence type="predicted"/>
<dbReference type="EMBL" id="CAJFDH010000005">
    <property type="protein sequence ID" value="CAD5223496.1"/>
    <property type="molecule type" value="Genomic_DNA"/>
</dbReference>
<dbReference type="AlphaFoldDB" id="A0A811L7I2"/>